<accession>A0A073J3H4</accession>
<dbReference type="GO" id="GO:0022857">
    <property type="term" value="F:transmembrane transporter activity"/>
    <property type="evidence" value="ECO:0007669"/>
    <property type="project" value="TreeGrafter"/>
</dbReference>
<evidence type="ECO:0000256" key="7">
    <source>
        <dbReference type="SAM" id="Phobius"/>
    </source>
</evidence>
<dbReference type="InterPro" id="IPR010656">
    <property type="entry name" value="DctM"/>
</dbReference>
<gene>
    <name evidence="9" type="ORF">EH55_04580</name>
</gene>
<feature type="transmembrane region" description="Helical" evidence="7">
    <location>
        <begin position="41"/>
        <end position="66"/>
    </location>
</feature>
<feature type="transmembrane region" description="Helical" evidence="7">
    <location>
        <begin position="314"/>
        <end position="344"/>
    </location>
</feature>
<feature type="transmembrane region" description="Helical" evidence="7">
    <location>
        <begin position="102"/>
        <end position="123"/>
    </location>
</feature>
<sequence>MDFLILFGCLFGLLVLGVPIGVCLGCGTLAVMLLTTDMSAMLLAQACFTGLDSFTLLAIPFFVVAGDFMMYGGISRRLLNLFNALIGHVTGGLADVTTVACMFFAAISGSGPATVSAIGTFMIPEMENKKYDPAFAAALTACAGAIGVIIPPSIPFIIYAVAVGSSVSDLFLAGAIPGILIGVLLMVVSYLMAKKNGWHGNDKRGTRQEVWKAFKDSILAILSPIIILGSIYAGVCSPTEAAVTGVVYSFIIGAFVYRELKWKHIVKSMIDAALIDGSTIFMVGITTCLGRVLTLKAIPIRLCDWLATFTNSNAVILLMVAALLLIVGCFMDNISATIILAPILLPTAVKCGLTPVQFGVVMTMLLAIGFITPPYGINLFVASQLSGVPLLRIAKRAVPLMLAMLVASLFTIFIPQISMALVYLAH</sequence>
<feature type="transmembrane region" description="Helical" evidence="7">
    <location>
        <begin position="213"/>
        <end position="235"/>
    </location>
</feature>
<evidence type="ECO:0000259" key="8">
    <source>
        <dbReference type="Pfam" id="PF06808"/>
    </source>
</evidence>
<evidence type="ECO:0000256" key="2">
    <source>
        <dbReference type="ARBA" id="ARBA00022475"/>
    </source>
</evidence>
<comment type="subcellular location">
    <subcellularLocation>
        <location evidence="1">Cell inner membrane</location>
        <topology evidence="1">Multi-pass membrane protein</topology>
    </subcellularLocation>
</comment>
<feature type="transmembrane region" description="Helical" evidence="7">
    <location>
        <begin position="241"/>
        <end position="260"/>
    </location>
</feature>
<dbReference type="GeneID" id="90983579"/>
<evidence type="ECO:0000256" key="3">
    <source>
        <dbReference type="ARBA" id="ARBA00022519"/>
    </source>
</evidence>
<keyword evidence="4 7" id="KW-0812">Transmembrane</keyword>
<dbReference type="eggNOG" id="COG1593">
    <property type="taxonomic scope" value="Bacteria"/>
</dbReference>
<feature type="transmembrane region" description="Helical" evidence="7">
    <location>
        <begin position="356"/>
        <end position="377"/>
    </location>
</feature>
<dbReference type="PANTHER" id="PTHR33362">
    <property type="entry name" value="SIALIC ACID TRAP TRANSPORTER PERMEASE PROTEIN SIAT-RELATED"/>
    <property type="match status" value="1"/>
</dbReference>
<evidence type="ECO:0000256" key="5">
    <source>
        <dbReference type="ARBA" id="ARBA00022989"/>
    </source>
</evidence>
<feature type="domain" description="TRAP C4-dicarboxylate transport system permease DctM subunit" evidence="8">
    <location>
        <begin position="7"/>
        <end position="417"/>
    </location>
</feature>
<feature type="transmembrane region" description="Helical" evidence="7">
    <location>
        <begin position="135"/>
        <end position="158"/>
    </location>
</feature>
<dbReference type="PANTHER" id="PTHR33362:SF3">
    <property type="entry name" value="SIALIC ACID TRAP TRANSPORTER PERMEASE PROTEIN SIAT"/>
    <property type="match status" value="1"/>
</dbReference>
<name>A0A073J3H4_9BACT</name>
<evidence type="ECO:0000313" key="9">
    <source>
        <dbReference type="EMBL" id="KEJ92282.1"/>
    </source>
</evidence>
<evidence type="ECO:0000256" key="1">
    <source>
        <dbReference type="ARBA" id="ARBA00004429"/>
    </source>
</evidence>
<keyword evidence="3" id="KW-0997">Cell inner membrane</keyword>
<keyword evidence="10" id="KW-1185">Reference proteome</keyword>
<evidence type="ECO:0000313" key="10">
    <source>
        <dbReference type="Proteomes" id="UP000027665"/>
    </source>
</evidence>
<evidence type="ECO:0000256" key="4">
    <source>
        <dbReference type="ARBA" id="ARBA00022692"/>
    </source>
</evidence>
<feature type="transmembrane region" description="Helical" evidence="7">
    <location>
        <begin position="272"/>
        <end position="294"/>
    </location>
</feature>
<dbReference type="NCBIfam" id="TIGR00786">
    <property type="entry name" value="dctM"/>
    <property type="match status" value="1"/>
</dbReference>
<dbReference type="STRING" id="2754.EH55_04580"/>
<feature type="transmembrane region" description="Helical" evidence="7">
    <location>
        <begin position="170"/>
        <end position="192"/>
    </location>
</feature>
<dbReference type="Proteomes" id="UP000027665">
    <property type="component" value="Unassembled WGS sequence"/>
</dbReference>
<dbReference type="GO" id="GO:0005886">
    <property type="term" value="C:plasma membrane"/>
    <property type="evidence" value="ECO:0007669"/>
    <property type="project" value="UniProtKB-SubCell"/>
</dbReference>
<dbReference type="AlphaFoldDB" id="A0A073J3H4"/>
<keyword evidence="2" id="KW-1003">Cell membrane</keyword>
<evidence type="ECO:0000256" key="6">
    <source>
        <dbReference type="ARBA" id="ARBA00023136"/>
    </source>
</evidence>
<proteinExistence type="predicted"/>
<dbReference type="RefSeq" id="WP_037976010.1">
    <property type="nucleotide sequence ID" value="NZ_CAMETI010000010.1"/>
</dbReference>
<keyword evidence="6 7" id="KW-0472">Membrane</keyword>
<dbReference type="OrthoDB" id="2266at2"/>
<keyword evidence="5 7" id="KW-1133">Transmembrane helix</keyword>
<dbReference type="Pfam" id="PF06808">
    <property type="entry name" value="DctM"/>
    <property type="match status" value="1"/>
</dbReference>
<reference evidence="9 10" key="1">
    <citation type="submission" date="2014-04" db="EMBL/GenBank/DDBJ databases">
        <title>Draft Genome Sequence of Synergistes jonesii.</title>
        <authorList>
            <person name="Coil D.A."/>
            <person name="Eisen J.A."/>
            <person name="Holland-Moritz H.E."/>
        </authorList>
    </citation>
    <scope>NUCLEOTIDE SEQUENCE [LARGE SCALE GENOMIC DNA]</scope>
    <source>
        <strain evidence="9 10">78-1</strain>
    </source>
</reference>
<protein>
    <submittedName>
        <fullName evidence="9">C4-dicarboxylate ABC transporter permease</fullName>
    </submittedName>
</protein>
<feature type="transmembrane region" description="Helical" evidence="7">
    <location>
        <begin position="397"/>
        <end position="424"/>
    </location>
</feature>
<dbReference type="PIRSF" id="PIRSF006066">
    <property type="entry name" value="HI0050"/>
    <property type="match status" value="1"/>
</dbReference>
<dbReference type="PATRIC" id="fig|2754.20.peg.97"/>
<dbReference type="EMBL" id="JMKI01000031">
    <property type="protein sequence ID" value="KEJ92282.1"/>
    <property type="molecule type" value="Genomic_DNA"/>
</dbReference>
<comment type="caution">
    <text evidence="9">The sequence shown here is derived from an EMBL/GenBank/DDBJ whole genome shotgun (WGS) entry which is preliminary data.</text>
</comment>
<organism evidence="9 10">
    <name type="scientific">Synergistes jonesii</name>
    <dbReference type="NCBI Taxonomy" id="2754"/>
    <lineage>
        <taxon>Bacteria</taxon>
        <taxon>Thermotogati</taxon>
        <taxon>Synergistota</taxon>
        <taxon>Synergistia</taxon>
        <taxon>Synergistales</taxon>
        <taxon>Synergistaceae</taxon>
        <taxon>Synergistes</taxon>
    </lineage>
</organism>
<dbReference type="InterPro" id="IPR004681">
    <property type="entry name" value="TRAP_DctM"/>
</dbReference>